<protein>
    <submittedName>
        <fullName evidence="1">Uncharacterized protein</fullName>
    </submittedName>
</protein>
<accession>A0ACC0BCJ6</accession>
<organism evidence="1 2">
    <name type="scientific">Catharanthus roseus</name>
    <name type="common">Madagascar periwinkle</name>
    <name type="synonym">Vinca rosea</name>
    <dbReference type="NCBI Taxonomy" id="4058"/>
    <lineage>
        <taxon>Eukaryota</taxon>
        <taxon>Viridiplantae</taxon>
        <taxon>Streptophyta</taxon>
        <taxon>Embryophyta</taxon>
        <taxon>Tracheophyta</taxon>
        <taxon>Spermatophyta</taxon>
        <taxon>Magnoliopsida</taxon>
        <taxon>eudicotyledons</taxon>
        <taxon>Gunneridae</taxon>
        <taxon>Pentapetalae</taxon>
        <taxon>asterids</taxon>
        <taxon>lamiids</taxon>
        <taxon>Gentianales</taxon>
        <taxon>Apocynaceae</taxon>
        <taxon>Rauvolfioideae</taxon>
        <taxon>Vinceae</taxon>
        <taxon>Catharanthinae</taxon>
        <taxon>Catharanthus</taxon>
    </lineage>
</organism>
<reference evidence="2" key="1">
    <citation type="journal article" date="2023" name="Nat. Plants">
        <title>Single-cell RNA sequencing provides a high-resolution roadmap for understanding the multicellular compartmentation of specialized metabolism.</title>
        <authorList>
            <person name="Sun S."/>
            <person name="Shen X."/>
            <person name="Li Y."/>
            <person name="Li Y."/>
            <person name="Wang S."/>
            <person name="Li R."/>
            <person name="Zhang H."/>
            <person name="Shen G."/>
            <person name="Guo B."/>
            <person name="Wei J."/>
            <person name="Xu J."/>
            <person name="St-Pierre B."/>
            <person name="Chen S."/>
            <person name="Sun C."/>
        </authorList>
    </citation>
    <scope>NUCLEOTIDE SEQUENCE [LARGE SCALE GENOMIC DNA]</scope>
</reference>
<gene>
    <name evidence="1" type="ORF">M9H77_10731</name>
</gene>
<keyword evidence="2" id="KW-1185">Reference proteome</keyword>
<evidence type="ECO:0000313" key="1">
    <source>
        <dbReference type="EMBL" id="KAI5670367.1"/>
    </source>
</evidence>
<name>A0ACC0BCJ6_CATRO</name>
<proteinExistence type="predicted"/>
<dbReference type="EMBL" id="CM044703">
    <property type="protein sequence ID" value="KAI5670367.1"/>
    <property type="molecule type" value="Genomic_DNA"/>
</dbReference>
<evidence type="ECO:0000313" key="2">
    <source>
        <dbReference type="Proteomes" id="UP001060085"/>
    </source>
</evidence>
<comment type="caution">
    <text evidence="1">The sequence shown here is derived from an EMBL/GenBank/DDBJ whole genome shotgun (WGS) entry which is preliminary data.</text>
</comment>
<dbReference type="Proteomes" id="UP001060085">
    <property type="component" value="Linkage Group LG03"/>
</dbReference>
<sequence length="332" mass="37380">MNTTMAWHDRKKLLEEILLKGKESATKLQTLLHQKPNNSPYDVVSAAELSVQIFRSFTETLAVLGPDDIRQIVAADGMARSSSSEITDGFIRKKSAGVKYRKGSYKRRNVSETETKYSSTMEDEYAWRKYGQKDILRSNFPRCYFRCTHKNEGCKATKQVQIVTKNPLMYQTTYFGQHTCNDHLLMRAPHHDIIQEISSDPMDSCLLSFQTTVNNIPSSSSNNQAIKPLPKQVIVAVTKEDSDDFSSDGKSLPSHSTLLQELVTSGSSSRSPANLIPSKTRSAYLEEVISGNYSCSSNNTLDDLDMDIEVFNTKFGDLDNNFCFDEEISDLF</sequence>